<dbReference type="Pfam" id="PF13439">
    <property type="entry name" value="Glyco_transf_4"/>
    <property type="match status" value="1"/>
</dbReference>
<dbReference type="CDD" id="cd03808">
    <property type="entry name" value="GT4_CapM-like"/>
    <property type="match status" value="1"/>
</dbReference>
<evidence type="ECO:0000313" key="4">
    <source>
        <dbReference type="Proteomes" id="UP000430670"/>
    </source>
</evidence>
<sequence length="379" mass="41840">MSRPIRVLHIIGGGEIGGAEIHILDLAKHFLAQEVDLYLCCLFGAPLLQRAQQQGIKAVAVPMKSKIDLASYWKVIRLIRQIAPDIVHTHGVRANLIGRIAAKLAGVNCVVTTVHSVLENDYPNPLSRWFNFWSEKLTASLTEKYILVAEFLKKKLMAQGIPASKLAVIHNGVDDKKFYRLCQNSAAGTGLRQELEIADEVTLVGMVGRFHPVKGHKYLIEAARDIIKIHQNVRFLFVGDGFYRDVIEESIREEGLDSFFIFAGFREDIANVYSALDILALPSLSEGLSLTLMESMLCGCPPVVTAVGGNPEIICNGKNGLVVPPGDSLALAAALVRLMDNPTEAKKMGEAARRTVEERFTAQRMAERTLVLYRQLLGR</sequence>
<dbReference type="PANTHER" id="PTHR12526">
    <property type="entry name" value="GLYCOSYLTRANSFERASE"/>
    <property type="match status" value="1"/>
</dbReference>
<dbReference type="Gene3D" id="3.40.50.2000">
    <property type="entry name" value="Glycogen Phosphorylase B"/>
    <property type="match status" value="2"/>
</dbReference>
<gene>
    <name evidence="3" type="ORF">GJ688_13080</name>
</gene>
<dbReference type="Pfam" id="PF00534">
    <property type="entry name" value="Glycos_transf_1"/>
    <property type="match status" value="1"/>
</dbReference>
<organism evidence="3 4">
    <name type="scientific">Heliobacterium mobile</name>
    <name type="common">Heliobacillus mobilis</name>
    <dbReference type="NCBI Taxonomy" id="28064"/>
    <lineage>
        <taxon>Bacteria</taxon>
        <taxon>Bacillati</taxon>
        <taxon>Bacillota</taxon>
        <taxon>Clostridia</taxon>
        <taxon>Eubacteriales</taxon>
        <taxon>Heliobacteriaceae</taxon>
        <taxon>Heliobacterium</taxon>
    </lineage>
</organism>
<evidence type="ECO:0000259" key="1">
    <source>
        <dbReference type="Pfam" id="PF00534"/>
    </source>
</evidence>
<dbReference type="GO" id="GO:0016757">
    <property type="term" value="F:glycosyltransferase activity"/>
    <property type="evidence" value="ECO:0007669"/>
    <property type="project" value="InterPro"/>
</dbReference>
<feature type="domain" description="Glycosyltransferase subfamily 4-like N-terminal" evidence="2">
    <location>
        <begin position="16"/>
        <end position="176"/>
    </location>
</feature>
<comment type="caution">
    <text evidence="3">The sequence shown here is derived from an EMBL/GenBank/DDBJ whole genome shotgun (WGS) entry which is preliminary data.</text>
</comment>
<feature type="domain" description="Glycosyl transferase family 1" evidence="1">
    <location>
        <begin position="192"/>
        <end position="354"/>
    </location>
</feature>
<dbReference type="Proteomes" id="UP000430670">
    <property type="component" value="Unassembled WGS sequence"/>
</dbReference>
<dbReference type="InterPro" id="IPR001296">
    <property type="entry name" value="Glyco_trans_1"/>
</dbReference>
<keyword evidence="4" id="KW-1185">Reference proteome</keyword>
<dbReference type="AlphaFoldDB" id="A0A6I3SNU1"/>
<evidence type="ECO:0000313" key="3">
    <source>
        <dbReference type="EMBL" id="MTV49907.1"/>
    </source>
</evidence>
<reference evidence="3 4" key="1">
    <citation type="submission" date="2019-11" db="EMBL/GenBank/DDBJ databases">
        <title>Whole-genome sequence of a the green, strictly anaerobic photosynthetic bacterium Heliobacillus mobilis DSM 6151.</title>
        <authorList>
            <person name="Kyndt J.A."/>
            <person name="Meyer T.E."/>
        </authorList>
    </citation>
    <scope>NUCLEOTIDE SEQUENCE [LARGE SCALE GENOMIC DNA]</scope>
    <source>
        <strain evidence="3 4">DSM 6151</strain>
    </source>
</reference>
<evidence type="ECO:0000259" key="2">
    <source>
        <dbReference type="Pfam" id="PF13439"/>
    </source>
</evidence>
<dbReference type="EMBL" id="WNKU01000016">
    <property type="protein sequence ID" value="MTV49907.1"/>
    <property type="molecule type" value="Genomic_DNA"/>
</dbReference>
<keyword evidence="3" id="KW-0808">Transferase</keyword>
<dbReference type="RefSeq" id="WP_155477004.1">
    <property type="nucleotide sequence ID" value="NZ_WNKU01000016.1"/>
</dbReference>
<proteinExistence type="predicted"/>
<dbReference type="OrthoDB" id="3199616at2"/>
<protein>
    <submittedName>
        <fullName evidence="3">Glycosyltransferase</fullName>
    </submittedName>
</protein>
<name>A0A6I3SNU1_HELMO</name>
<dbReference type="SUPFAM" id="SSF53756">
    <property type="entry name" value="UDP-Glycosyltransferase/glycogen phosphorylase"/>
    <property type="match status" value="1"/>
</dbReference>
<accession>A0A6I3SNU1</accession>
<dbReference type="InterPro" id="IPR028098">
    <property type="entry name" value="Glyco_trans_4-like_N"/>
</dbReference>